<keyword evidence="2" id="KW-1185">Reference proteome</keyword>
<dbReference type="Proteomes" id="UP000356253">
    <property type="component" value="Unassembled WGS sequence"/>
</dbReference>
<dbReference type="EMBL" id="CABVMM010000015">
    <property type="protein sequence ID" value="VVV02074.1"/>
    <property type="molecule type" value="Genomic_DNA"/>
</dbReference>
<proteinExistence type="predicted"/>
<protein>
    <submittedName>
        <fullName evidence="1">Uncharacterized protein</fullName>
    </submittedName>
</protein>
<sequence length="240" mass="28120">MKKKLYILIFLIVTIISLIVLLYYRYNLSFGNTAFQKSLMIGCMHKSLPKLNQSNSKKVCECLISNLIEKYSDKELESKSIDEIAENNKDLFVNCREIFKAKNSKKETKQTSDYFYFPDTIHKNVVVDTFSYHFKLPDTIIRGKNDYRFMKIYTQLFKTKSKCNKELNIKQSDSSFTEAHNFSDTLHCPIYFKDKPKRGSYYIRGEVIIQSLATFYGAKDSTGSKLLTKEFAFYKPIFIE</sequence>
<evidence type="ECO:0000313" key="1">
    <source>
        <dbReference type="EMBL" id="VVV02074.1"/>
    </source>
</evidence>
<accession>A0AC61YC48</accession>
<organism evidence="1 2">
    <name type="scientific">Mesonia oceanica</name>
    <dbReference type="NCBI Taxonomy" id="2687242"/>
    <lineage>
        <taxon>Bacteria</taxon>
        <taxon>Pseudomonadati</taxon>
        <taxon>Bacteroidota</taxon>
        <taxon>Flavobacteriia</taxon>
        <taxon>Flavobacteriales</taxon>
        <taxon>Flavobacteriaceae</taxon>
        <taxon>Mesonia</taxon>
    </lineage>
</organism>
<reference evidence="1" key="1">
    <citation type="submission" date="2019-09" db="EMBL/GenBank/DDBJ databases">
        <authorList>
            <person name="Rodrigo-Torres L."/>
            <person name="Arahal R. D."/>
            <person name="Lucena T."/>
        </authorList>
    </citation>
    <scope>NUCLEOTIDE SEQUENCE</scope>
    <source>
        <strain evidence="1">ISS653</strain>
    </source>
</reference>
<name>A0AC61YC48_9FLAO</name>
<comment type="caution">
    <text evidence="1">The sequence shown here is derived from an EMBL/GenBank/DDBJ whole genome shotgun (WGS) entry which is preliminary data.</text>
</comment>
<evidence type="ECO:0000313" key="2">
    <source>
        <dbReference type="Proteomes" id="UP000356253"/>
    </source>
</evidence>
<gene>
    <name evidence="1" type="ORF">FVB9532_03370</name>
</gene>